<keyword evidence="2 9" id="KW-0812">Transmembrane</keyword>
<dbReference type="SUPFAM" id="SSF57850">
    <property type="entry name" value="RING/U-box"/>
    <property type="match status" value="1"/>
</dbReference>
<dbReference type="CDD" id="cd16475">
    <property type="entry name" value="RING-H2_RNF121-like"/>
    <property type="match status" value="1"/>
</dbReference>
<feature type="transmembrane region" description="Helical" evidence="9">
    <location>
        <begin position="387"/>
        <end position="414"/>
    </location>
</feature>
<evidence type="ECO:0000256" key="9">
    <source>
        <dbReference type="SAM" id="Phobius"/>
    </source>
</evidence>
<reference evidence="11" key="1">
    <citation type="submission" date="2022-01" db="EMBL/GenBank/DDBJ databases">
        <title>Genome Sequence Resource for Two Populations of Ditylenchus destructor, the Migratory Endoparasitic Phytonematode.</title>
        <authorList>
            <person name="Zhang H."/>
            <person name="Lin R."/>
            <person name="Xie B."/>
        </authorList>
    </citation>
    <scope>NUCLEOTIDE SEQUENCE</scope>
    <source>
        <strain evidence="11">BazhouSP</strain>
    </source>
</reference>
<feature type="transmembrane region" description="Helical" evidence="9">
    <location>
        <begin position="300"/>
        <end position="318"/>
    </location>
</feature>
<keyword evidence="3" id="KW-0479">Metal-binding</keyword>
<evidence type="ECO:0000256" key="1">
    <source>
        <dbReference type="ARBA" id="ARBA00004141"/>
    </source>
</evidence>
<keyword evidence="12" id="KW-1185">Reference proteome</keyword>
<evidence type="ECO:0000256" key="6">
    <source>
        <dbReference type="ARBA" id="ARBA00022989"/>
    </source>
</evidence>
<dbReference type="Gene3D" id="3.30.40.10">
    <property type="entry name" value="Zinc/RING finger domain, C3HC4 (zinc finger)"/>
    <property type="match status" value="1"/>
</dbReference>
<evidence type="ECO:0000256" key="5">
    <source>
        <dbReference type="ARBA" id="ARBA00022833"/>
    </source>
</evidence>
<evidence type="ECO:0000256" key="2">
    <source>
        <dbReference type="ARBA" id="ARBA00022692"/>
    </source>
</evidence>
<evidence type="ECO:0000313" key="11">
    <source>
        <dbReference type="EMBL" id="KAI1728534.1"/>
    </source>
</evidence>
<feature type="domain" description="RING-type" evidence="10">
    <location>
        <begin position="472"/>
        <end position="545"/>
    </location>
</feature>
<evidence type="ECO:0000256" key="7">
    <source>
        <dbReference type="ARBA" id="ARBA00023136"/>
    </source>
</evidence>
<comment type="caution">
    <text evidence="11">The sequence shown here is derived from an EMBL/GenBank/DDBJ whole genome shotgun (WGS) entry which is preliminary data.</text>
</comment>
<keyword evidence="7 9" id="KW-0472">Membrane</keyword>
<name>A0AAD4NJ88_9BILA</name>
<sequence>MEDQNGNSKPVKAYIIRKQYEEGIFVVDFWTKHFPRFSVPLSRLNVECDPLTGNCVILSRESRDPTQLHVTKCTDASVLPLKVCENSIELQVKFLPLEEYLYPSRAKENNLVLSWTDEFGKVPIIFKNNFEKYHYHDGIAEIILEKTEIERRIENIYNTPWTIRKGNWLPVQNSIPELPKRNGKYRQLSENEKRRIGVVVSQDAVYFYIYRLFFKREEKCRKKLVAKCANFNLGQWIRFPDTARDHSGPYGIEELELIDPVFATMPSFNTIMLSEEERWQREHEALHAKHKGHDAMHAEMFLIFIIALAIAQIILVTWKRKHFKSYQIATLAGLWVIPPFICIQKGWYRFILTWLIFTIVSGYVWLKVKQPIISGKTPRFVYKYFLFLHKISYVLGILGYLVLMFTLMGVNLVFNINSNTCLDVGICLLFYGLYYGVLGRDFAHICTDALACKIGYFTHEGLPKRILESGICAVCGDELHKPASVLQSNGSTEYSLLPSEPATIVDDMAVTDEETYTLSCNHEFHEFCIRGWVVVGKMQTCPYCKEKVDLKRMFKNPWEKPHLFYGQLLDWIRYLVAWQPLIVFIVQGINKFLGLE</sequence>
<comment type="subcellular location">
    <subcellularLocation>
        <location evidence="1">Membrane</location>
        <topology evidence="1">Multi-pass membrane protein</topology>
    </subcellularLocation>
</comment>
<dbReference type="Pfam" id="PF00097">
    <property type="entry name" value="zf-C3HC4"/>
    <property type="match status" value="1"/>
</dbReference>
<dbReference type="Proteomes" id="UP001201812">
    <property type="component" value="Unassembled WGS sequence"/>
</dbReference>
<dbReference type="InterPro" id="IPR018957">
    <property type="entry name" value="Znf_C3HC4_RING-type"/>
</dbReference>
<dbReference type="GO" id="GO:0000139">
    <property type="term" value="C:Golgi membrane"/>
    <property type="evidence" value="ECO:0007669"/>
    <property type="project" value="TreeGrafter"/>
</dbReference>
<evidence type="ECO:0000259" key="10">
    <source>
        <dbReference type="PROSITE" id="PS50089"/>
    </source>
</evidence>
<evidence type="ECO:0000313" key="12">
    <source>
        <dbReference type="Proteomes" id="UP001201812"/>
    </source>
</evidence>
<dbReference type="GO" id="GO:0008270">
    <property type="term" value="F:zinc ion binding"/>
    <property type="evidence" value="ECO:0007669"/>
    <property type="project" value="UniProtKB-KW"/>
</dbReference>
<feature type="transmembrane region" description="Helical" evidence="9">
    <location>
        <begin position="347"/>
        <end position="366"/>
    </location>
</feature>
<dbReference type="EMBL" id="JAKKPZ010000001">
    <property type="protein sequence ID" value="KAI1728534.1"/>
    <property type="molecule type" value="Genomic_DNA"/>
</dbReference>
<organism evidence="11 12">
    <name type="scientific">Ditylenchus destructor</name>
    <dbReference type="NCBI Taxonomy" id="166010"/>
    <lineage>
        <taxon>Eukaryota</taxon>
        <taxon>Metazoa</taxon>
        <taxon>Ecdysozoa</taxon>
        <taxon>Nematoda</taxon>
        <taxon>Chromadorea</taxon>
        <taxon>Rhabditida</taxon>
        <taxon>Tylenchina</taxon>
        <taxon>Tylenchomorpha</taxon>
        <taxon>Sphaerularioidea</taxon>
        <taxon>Anguinidae</taxon>
        <taxon>Anguininae</taxon>
        <taxon>Ditylenchus</taxon>
    </lineage>
</organism>
<evidence type="ECO:0000256" key="4">
    <source>
        <dbReference type="ARBA" id="ARBA00022771"/>
    </source>
</evidence>
<dbReference type="GO" id="GO:0036503">
    <property type="term" value="P:ERAD pathway"/>
    <property type="evidence" value="ECO:0007669"/>
    <property type="project" value="TreeGrafter"/>
</dbReference>
<dbReference type="AlphaFoldDB" id="A0AAD4NJ88"/>
<protein>
    <submittedName>
        <fullName evidence="11">RING-H2 zinc finger domain-containing protein</fullName>
    </submittedName>
</protein>
<dbReference type="InterPro" id="IPR001841">
    <property type="entry name" value="Znf_RING"/>
</dbReference>
<dbReference type="PROSITE" id="PS50089">
    <property type="entry name" value="ZF_RING_2"/>
    <property type="match status" value="1"/>
</dbReference>
<accession>A0AAD4NJ88</accession>
<dbReference type="PANTHER" id="PTHR13407:SF0">
    <property type="entry name" value="FI05221P"/>
    <property type="match status" value="1"/>
</dbReference>
<dbReference type="GO" id="GO:0005789">
    <property type="term" value="C:endoplasmic reticulum membrane"/>
    <property type="evidence" value="ECO:0007669"/>
    <property type="project" value="TreeGrafter"/>
</dbReference>
<keyword evidence="5" id="KW-0862">Zinc</keyword>
<keyword evidence="4 8" id="KW-0863">Zinc-finger</keyword>
<evidence type="ECO:0000256" key="3">
    <source>
        <dbReference type="ARBA" id="ARBA00022723"/>
    </source>
</evidence>
<keyword evidence="6 9" id="KW-1133">Transmembrane helix</keyword>
<dbReference type="SMART" id="SM00184">
    <property type="entry name" value="RING"/>
    <property type="match status" value="1"/>
</dbReference>
<dbReference type="InterPro" id="IPR040176">
    <property type="entry name" value="RNF121/RNF175"/>
</dbReference>
<proteinExistence type="predicted"/>
<dbReference type="GO" id="GO:0061630">
    <property type="term" value="F:ubiquitin protein ligase activity"/>
    <property type="evidence" value="ECO:0007669"/>
    <property type="project" value="TreeGrafter"/>
</dbReference>
<feature type="transmembrane region" description="Helical" evidence="9">
    <location>
        <begin position="325"/>
        <end position="341"/>
    </location>
</feature>
<dbReference type="PANTHER" id="PTHR13407">
    <property type="entry name" value="RNF121 PROTEIN"/>
    <property type="match status" value="1"/>
</dbReference>
<gene>
    <name evidence="11" type="ORF">DdX_00723</name>
</gene>
<evidence type="ECO:0000256" key="8">
    <source>
        <dbReference type="PROSITE-ProRule" id="PRU00175"/>
    </source>
</evidence>
<dbReference type="InterPro" id="IPR013083">
    <property type="entry name" value="Znf_RING/FYVE/PHD"/>
</dbReference>